<evidence type="ECO:0000256" key="1">
    <source>
        <dbReference type="SAM" id="MobiDB-lite"/>
    </source>
</evidence>
<dbReference type="InterPro" id="IPR054544">
    <property type="entry name" value="Pest_crys_Cry1Aa_dom-IV"/>
</dbReference>
<evidence type="ECO:0000313" key="5">
    <source>
        <dbReference type="Proteomes" id="UP000196118"/>
    </source>
</evidence>
<feature type="region of interest" description="Disordered" evidence="1">
    <location>
        <begin position="101"/>
        <end position="135"/>
    </location>
</feature>
<protein>
    <recommendedName>
        <fullName evidence="3">Pesticidal crystal protein Cry1Aa domain-containing protein</fullName>
    </recommendedName>
</protein>
<feature type="compositionally biased region" description="Low complexity" evidence="1">
    <location>
        <begin position="126"/>
        <end position="135"/>
    </location>
</feature>
<organism evidence="4 5">
    <name type="scientific">Pediococcus pentosaceus</name>
    <dbReference type="NCBI Taxonomy" id="1255"/>
    <lineage>
        <taxon>Bacteria</taxon>
        <taxon>Bacillati</taxon>
        <taxon>Bacillota</taxon>
        <taxon>Bacilli</taxon>
        <taxon>Lactobacillales</taxon>
        <taxon>Lactobacillaceae</taxon>
        <taxon>Pediococcus</taxon>
    </lineage>
</organism>
<proteinExistence type="predicted"/>
<dbReference type="Pfam" id="PF18449">
    <property type="entry name" value="Endotoxin_C2"/>
    <property type="match status" value="1"/>
</dbReference>
<dbReference type="EMBL" id="CP021474">
    <property type="protein sequence ID" value="ARW19674.1"/>
    <property type="molecule type" value="Genomic_DNA"/>
</dbReference>
<name>A0A1Y0VQD7_PEDPE</name>
<dbReference type="Proteomes" id="UP000196118">
    <property type="component" value="Chromosome"/>
</dbReference>
<reference evidence="4 5" key="1">
    <citation type="submission" date="2017-05" db="EMBL/GenBank/DDBJ databases">
        <title>Genome sequence of Pediococcus pentosaceus strain SRCM100892.</title>
        <authorList>
            <person name="Cho S.H."/>
        </authorList>
    </citation>
    <scope>NUCLEOTIDE SEQUENCE [LARGE SCALE GENOMIC DNA]</scope>
    <source>
        <strain evidence="4 5">SRCM100892</strain>
    </source>
</reference>
<evidence type="ECO:0000256" key="2">
    <source>
        <dbReference type="SAM" id="SignalP"/>
    </source>
</evidence>
<sequence>MKKVPTLGLLLLMTLSLSACGSKSSKANTKENTDTLSKAKTDVDSLFTNSAHNKLLDGTTLDSIKSTEKEVTSLKDSSTKTKLKKDTKTAKALYPAFKKENTRKESISTSKVESSTKVSESKEAQKASSESKSSAIAKISSEKINHLKAMKMLKLYYLK</sequence>
<feature type="domain" description="Pesticidal crystal protein Cry1Aa" evidence="3">
    <location>
        <begin position="36"/>
        <end position="95"/>
    </location>
</feature>
<evidence type="ECO:0000259" key="3">
    <source>
        <dbReference type="Pfam" id="PF18449"/>
    </source>
</evidence>
<dbReference type="PROSITE" id="PS51257">
    <property type="entry name" value="PROKAR_LIPOPROTEIN"/>
    <property type="match status" value="1"/>
</dbReference>
<evidence type="ECO:0000313" key="4">
    <source>
        <dbReference type="EMBL" id="ARW19674.1"/>
    </source>
</evidence>
<feature type="chain" id="PRO_5039383289" description="Pesticidal crystal protein Cry1Aa domain-containing protein" evidence="2">
    <location>
        <begin position="20"/>
        <end position="159"/>
    </location>
</feature>
<accession>A0A1Y0VQD7</accession>
<keyword evidence="2" id="KW-0732">Signal</keyword>
<dbReference type="AlphaFoldDB" id="A0A1Y0VQD7"/>
<feature type="signal peptide" evidence="2">
    <location>
        <begin position="1"/>
        <end position="19"/>
    </location>
</feature>
<feature type="compositionally biased region" description="Low complexity" evidence="1">
    <location>
        <begin position="107"/>
        <end position="118"/>
    </location>
</feature>
<gene>
    <name evidence="4" type="ORF">S100892_01101</name>
</gene>